<feature type="region of interest" description="Disordered" evidence="1">
    <location>
        <begin position="1"/>
        <end position="121"/>
    </location>
</feature>
<dbReference type="EMBL" id="OX459120">
    <property type="protein sequence ID" value="CAI9099380.1"/>
    <property type="molecule type" value="Genomic_DNA"/>
</dbReference>
<proteinExistence type="predicted"/>
<evidence type="ECO:0000256" key="1">
    <source>
        <dbReference type="SAM" id="MobiDB-lite"/>
    </source>
</evidence>
<accession>A0AAV1CVE5</accession>
<reference evidence="2" key="1">
    <citation type="submission" date="2023-03" db="EMBL/GenBank/DDBJ databases">
        <authorList>
            <person name="Julca I."/>
        </authorList>
    </citation>
    <scope>NUCLEOTIDE SEQUENCE</scope>
</reference>
<sequence>MRNYYESVSEHRIQDGFMIQEIEEPEPVPWYPKQNEDDADDDDDDPDDDQDDPNNDNNDDANNEDQHQNDGNQNEDENLSYHPDDYNSDGYCQAGTREQENHSMAPYAATQNGNLPNGHHAPAHPLVSLTVDMEASDDESFHSWLSSLLSASALSEYQRSVSSADIRRSFYQFSDLSNDDYSFSEDDNVNVDVDGVNVDGDSTRKCSESPNSVLGTQCFDDDVIDSEESEDSVATYVLSEESTQEVERDDWDDFLFESGREGYYSPSDSVSFGRRIGIPPKKRNGEFKCQAAKKTFPKAAVTPPSSSSEGSYRCNVRTAVLDTDVHSFFNIRQTLPRRPDATNPPRSQSTSSTSGRRMYIDSDDDSEDDSQSALSKRANKCQSDHPEPESSRVSKKACKKAQAGEHVPTGQPAMEAPGLNEQVVQDNTSSLLCLAVVEPNQPPQSVLSWNCRDMNNASTMHVIAFHGDSPSEGNELVLHSSFGMPSLLCRPIKEERMDLDYLCDRELVQESYDQDDENVINFGAQTKGDDDLMEISAQEYQESLTLRAP</sequence>
<keyword evidence="3" id="KW-1185">Reference proteome</keyword>
<evidence type="ECO:0000313" key="3">
    <source>
        <dbReference type="Proteomes" id="UP001161247"/>
    </source>
</evidence>
<evidence type="ECO:0000313" key="2">
    <source>
        <dbReference type="EMBL" id="CAI9099380.1"/>
    </source>
</evidence>
<dbReference type="AlphaFoldDB" id="A0AAV1CVE5"/>
<name>A0AAV1CVE5_OLDCO</name>
<feature type="compositionally biased region" description="Basic and acidic residues" evidence="1">
    <location>
        <begin position="382"/>
        <end position="392"/>
    </location>
</feature>
<feature type="compositionally biased region" description="Acidic residues" evidence="1">
    <location>
        <begin position="361"/>
        <end position="370"/>
    </location>
</feature>
<dbReference type="Proteomes" id="UP001161247">
    <property type="component" value="Chromosome 3"/>
</dbReference>
<protein>
    <submittedName>
        <fullName evidence="2">OLC1v1036192C1</fullName>
    </submittedName>
</protein>
<feature type="region of interest" description="Disordered" evidence="1">
    <location>
        <begin position="332"/>
        <end position="416"/>
    </location>
</feature>
<gene>
    <name evidence="2" type="ORF">OLC1_LOCUS9414</name>
</gene>
<feature type="compositionally biased region" description="Acidic residues" evidence="1">
    <location>
        <begin position="37"/>
        <end position="63"/>
    </location>
</feature>
<organism evidence="2 3">
    <name type="scientific">Oldenlandia corymbosa var. corymbosa</name>
    <dbReference type="NCBI Taxonomy" id="529605"/>
    <lineage>
        <taxon>Eukaryota</taxon>
        <taxon>Viridiplantae</taxon>
        <taxon>Streptophyta</taxon>
        <taxon>Embryophyta</taxon>
        <taxon>Tracheophyta</taxon>
        <taxon>Spermatophyta</taxon>
        <taxon>Magnoliopsida</taxon>
        <taxon>eudicotyledons</taxon>
        <taxon>Gunneridae</taxon>
        <taxon>Pentapetalae</taxon>
        <taxon>asterids</taxon>
        <taxon>lamiids</taxon>
        <taxon>Gentianales</taxon>
        <taxon>Rubiaceae</taxon>
        <taxon>Rubioideae</taxon>
        <taxon>Spermacoceae</taxon>
        <taxon>Hedyotis-Oldenlandia complex</taxon>
        <taxon>Oldenlandia</taxon>
    </lineage>
</organism>